<feature type="domain" description="B box-type" evidence="8">
    <location>
        <begin position="19"/>
        <end position="46"/>
    </location>
</feature>
<dbReference type="GO" id="GO:0006508">
    <property type="term" value="P:proteolysis"/>
    <property type="evidence" value="ECO:0007669"/>
    <property type="project" value="UniProtKB-KW"/>
</dbReference>
<dbReference type="InterPro" id="IPR000315">
    <property type="entry name" value="Znf_B-box"/>
</dbReference>
<evidence type="ECO:0000256" key="6">
    <source>
        <dbReference type="ARBA" id="ARBA00023136"/>
    </source>
</evidence>
<evidence type="ECO:0000313" key="11">
    <source>
        <dbReference type="Proteomes" id="UP000800981"/>
    </source>
</evidence>
<evidence type="ECO:0000259" key="9">
    <source>
        <dbReference type="Pfam" id="PF01694"/>
    </source>
</evidence>
<dbReference type="GO" id="GO:0008233">
    <property type="term" value="F:peptidase activity"/>
    <property type="evidence" value="ECO:0007669"/>
    <property type="project" value="UniProtKB-KW"/>
</dbReference>
<dbReference type="PANTHER" id="PTHR43731:SF14">
    <property type="entry name" value="PRESENILIN-ASSOCIATED RHOMBOID-LIKE PROTEIN, MITOCHONDRIAL"/>
    <property type="match status" value="1"/>
</dbReference>
<feature type="transmembrane region" description="Helical" evidence="7">
    <location>
        <begin position="130"/>
        <end position="157"/>
    </location>
</feature>
<keyword evidence="6 7" id="KW-0472">Membrane</keyword>
<comment type="subcellular location">
    <subcellularLocation>
        <location evidence="1">Membrane</location>
        <topology evidence="1">Multi-pass membrane protein</topology>
    </subcellularLocation>
</comment>
<evidence type="ECO:0000256" key="5">
    <source>
        <dbReference type="ARBA" id="ARBA00022989"/>
    </source>
</evidence>
<feature type="domain" description="Peptidase S54 rhomboid" evidence="9">
    <location>
        <begin position="128"/>
        <end position="259"/>
    </location>
</feature>
<feature type="transmembrane region" description="Helical" evidence="7">
    <location>
        <begin position="222"/>
        <end position="239"/>
    </location>
</feature>
<dbReference type="EMBL" id="JAANNP010000233">
    <property type="protein sequence ID" value="NHC16599.1"/>
    <property type="molecule type" value="Genomic_DNA"/>
</dbReference>
<dbReference type="InterPro" id="IPR035952">
    <property type="entry name" value="Rhomboid-like_sf"/>
</dbReference>
<keyword evidence="10" id="KW-0645">Protease</keyword>
<comment type="similarity">
    <text evidence="2">Belongs to the peptidase S54 family.</text>
</comment>
<feature type="transmembrane region" description="Helical" evidence="7">
    <location>
        <begin position="169"/>
        <end position="187"/>
    </location>
</feature>
<evidence type="ECO:0000313" key="10">
    <source>
        <dbReference type="EMBL" id="NHC16599.1"/>
    </source>
</evidence>
<dbReference type="SUPFAM" id="SSF57845">
    <property type="entry name" value="B-box zinc-binding domain"/>
    <property type="match status" value="1"/>
</dbReference>
<comment type="caution">
    <text evidence="10">The sequence shown here is derived from an EMBL/GenBank/DDBJ whole genome shotgun (WGS) entry which is preliminary data.</text>
</comment>
<gene>
    <name evidence="10" type="ORF">G9H71_22720</name>
</gene>
<accession>A0ABX0H3J1</accession>
<keyword evidence="5 7" id="KW-1133">Transmembrane helix</keyword>
<protein>
    <submittedName>
        <fullName evidence="10">Rhomboid family intramembrane serine protease</fullName>
    </submittedName>
</protein>
<keyword evidence="4" id="KW-0378">Hydrolase</keyword>
<name>A0ABX0H3J1_9ACTN</name>
<dbReference type="InterPro" id="IPR022764">
    <property type="entry name" value="Peptidase_S54_rhomboid_dom"/>
</dbReference>
<dbReference type="Gene3D" id="1.20.1540.10">
    <property type="entry name" value="Rhomboid-like"/>
    <property type="match status" value="1"/>
</dbReference>
<feature type="transmembrane region" description="Helical" evidence="7">
    <location>
        <begin position="193"/>
        <end position="210"/>
    </location>
</feature>
<evidence type="ECO:0000256" key="1">
    <source>
        <dbReference type="ARBA" id="ARBA00004141"/>
    </source>
</evidence>
<dbReference type="PANTHER" id="PTHR43731">
    <property type="entry name" value="RHOMBOID PROTEASE"/>
    <property type="match status" value="1"/>
</dbReference>
<evidence type="ECO:0000256" key="3">
    <source>
        <dbReference type="ARBA" id="ARBA00022692"/>
    </source>
</evidence>
<keyword evidence="11" id="KW-1185">Reference proteome</keyword>
<evidence type="ECO:0000259" key="8">
    <source>
        <dbReference type="Pfam" id="PF00643"/>
    </source>
</evidence>
<feature type="transmembrane region" description="Helical" evidence="7">
    <location>
        <begin position="245"/>
        <end position="261"/>
    </location>
</feature>
<evidence type="ECO:0000256" key="2">
    <source>
        <dbReference type="ARBA" id="ARBA00009045"/>
    </source>
</evidence>
<reference evidence="10 11" key="1">
    <citation type="submission" date="2020-03" db="EMBL/GenBank/DDBJ databases">
        <title>Two novel Motilibacter sp.</title>
        <authorList>
            <person name="Liu S."/>
        </authorList>
    </citation>
    <scope>NUCLEOTIDE SEQUENCE [LARGE SCALE GENOMIC DNA]</scope>
    <source>
        <strain evidence="10 11">E257</strain>
    </source>
</reference>
<feature type="transmembrane region" description="Helical" evidence="7">
    <location>
        <begin position="268"/>
        <end position="287"/>
    </location>
</feature>
<evidence type="ECO:0000256" key="7">
    <source>
        <dbReference type="SAM" id="Phobius"/>
    </source>
</evidence>
<dbReference type="RefSeq" id="WP_166285006.1">
    <property type="nucleotide sequence ID" value="NZ_JAANNP010000233.1"/>
</dbReference>
<evidence type="ECO:0000256" key="4">
    <source>
        <dbReference type="ARBA" id="ARBA00022801"/>
    </source>
</evidence>
<dbReference type="SUPFAM" id="SSF144091">
    <property type="entry name" value="Rhomboid-like"/>
    <property type="match status" value="1"/>
</dbReference>
<keyword evidence="3 7" id="KW-0812">Transmembrane</keyword>
<dbReference type="Proteomes" id="UP000800981">
    <property type="component" value="Unassembled WGS sequence"/>
</dbReference>
<organism evidence="10 11">
    <name type="scientific">Motilibacter deserti</name>
    <dbReference type="NCBI Taxonomy" id="2714956"/>
    <lineage>
        <taxon>Bacteria</taxon>
        <taxon>Bacillati</taxon>
        <taxon>Actinomycetota</taxon>
        <taxon>Actinomycetes</taxon>
        <taxon>Motilibacterales</taxon>
        <taxon>Motilibacteraceae</taxon>
        <taxon>Motilibacter</taxon>
    </lineage>
</organism>
<dbReference type="Pfam" id="PF00643">
    <property type="entry name" value="zf-B_box"/>
    <property type="match status" value="1"/>
</dbReference>
<dbReference type="InterPro" id="IPR050925">
    <property type="entry name" value="Rhomboid_protease_S54"/>
</dbReference>
<proteinExistence type="inferred from homology"/>
<dbReference type="Pfam" id="PF01694">
    <property type="entry name" value="Rhomboid"/>
    <property type="match status" value="1"/>
</dbReference>
<sequence length="320" mass="33282">MTTAEPPAAPGGPAPSGVPTCYRHPDREAHVRCTRCNRPICPDCMVPASVGFQCPDEVKAAARTTRSARTIFGGRVADDPGYVTKILVGACVVVFLLGEIAPDLRLEERFAMVVGYDGASYYNGIATGEWYRLVTAAFLHGSVLHLLFNMYALWLFGPNLEAAFGRARYAALYLVSAVGGCAASYAFSPLGTASVGASGAVFGLFAAQLVVSKRLRMDASGLYALIAVNFAIGFIVAGVDWRAHAGGLATGAVAAAALAYAPRARRTLVQGAGMAAVLVVALALVTWRSADLLDSSVGEVVGCEVAHPAGGQAYFDCARG</sequence>